<dbReference type="Proteomes" id="UP000266841">
    <property type="component" value="Unassembled WGS sequence"/>
</dbReference>
<sequence length="606" mass="67764">MMNFFPARPARSRDRPAEVELYRTIASRATDRPTDRPTESLNHVAAVSTEDIIANRAAPPPGPSPPPGGGAVRIRDIQFPAMSAACKTAAESLVNNSNNSLTVSWDMNEEKWQYGLLAAMEGEVRCEPLWMPLRFPELRLQDRLIEFSITAIISLVASREARAPHSKGVHHTTRRGMKLNEGWEGGRTEVYPAYWCSAMATSPVATRVSPDAAGKENDAIAKSTHRSGNAVQQPHSLAINLLRRAKSGQLSMFSYSNSEQSPAIDQECFDIALRLILDEDNELHIGSDDSLPSYCKNALPEARGSITRVQFSGYQFTSFPEVTFGRTYFNLAHLDIRQNSSLTCIDSIISQLPQLTSLNLTNCPNLSEFDLASAYSYIHLLIRWFAFAGTVAPLGRNRKGRRNLRLQNLWIRGCNLSTMRSEEWGRVFDNLAESTGPLEMLTLSGNRLACLHENVVKCKSLVHLFIEDNGQMTTSSPLVLPENLGDLSQLTSLSLCGNNLRRLPRTIGRLDDQCGLHLQRNSDLAHPPPRYLQSIQTIRDFYHEERMKLVRGMILFVPHFNRARIRANGRLYEPGGSGYFECKTRFEEVASERGPINSFVNTLTCI</sequence>
<dbReference type="SMART" id="SM00369">
    <property type="entry name" value="LRR_TYP"/>
    <property type="match status" value="2"/>
</dbReference>
<name>K0T835_THAOC</name>
<protein>
    <recommendedName>
        <fullName evidence="5">Leucine-rich repeat-containing N-terminal plant-type domain-containing protein</fullName>
    </recommendedName>
</protein>
<evidence type="ECO:0008006" key="5">
    <source>
        <dbReference type="Google" id="ProtNLM"/>
    </source>
</evidence>
<accession>K0T835</accession>
<keyword evidence="2" id="KW-0677">Repeat</keyword>
<proteinExistence type="predicted"/>
<evidence type="ECO:0000313" key="3">
    <source>
        <dbReference type="EMBL" id="EJK74978.1"/>
    </source>
</evidence>
<dbReference type="PANTHER" id="PTHR45752">
    <property type="entry name" value="LEUCINE-RICH REPEAT-CONTAINING"/>
    <property type="match status" value="1"/>
</dbReference>
<dbReference type="InterPro" id="IPR003591">
    <property type="entry name" value="Leu-rich_rpt_typical-subtyp"/>
</dbReference>
<dbReference type="eggNOG" id="ENOG502T8AT">
    <property type="taxonomic scope" value="Eukaryota"/>
</dbReference>
<gene>
    <name evidence="3" type="ORF">THAOC_03317</name>
</gene>
<dbReference type="AlphaFoldDB" id="K0T835"/>
<keyword evidence="4" id="KW-1185">Reference proteome</keyword>
<dbReference type="PANTHER" id="PTHR45752:SF187">
    <property type="entry name" value="LEUCINE-RICH REPEAT AND IQ DOMAIN-CONTAINING PROTEIN 4"/>
    <property type="match status" value="1"/>
</dbReference>
<evidence type="ECO:0000256" key="2">
    <source>
        <dbReference type="ARBA" id="ARBA00022737"/>
    </source>
</evidence>
<dbReference type="InterPro" id="IPR050715">
    <property type="entry name" value="LRR-SigEffector_domain"/>
</dbReference>
<organism evidence="3 4">
    <name type="scientific">Thalassiosira oceanica</name>
    <name type="common">Marine diatom</name>
    <dbReference type="NCBI Taxonomy" id="159749"/>
    <lineage>
        <taxon>Eukaryota</taxon>
        <taxon>Sar</taxon>
        <taxon>Stramenopiles</taxon>
        <taxon>Ochrophyta</taxon>
        <taxon>Bacillariophyta</taxon>
        <taxon>Coscinodiscophyceae</taxon>
        <taxon>Thalassiosirophycidae</taxon>
        <taxon>Thalassiosirales</taxon>
        <taxon>Thalassiosiraceae</taxon>
        <taxon>Thalassiosira</taxon>
    </lineage>
</organism>
<dbReference type="InterPro" id="IPR032675">
    <property type="entry name" value="LRR_dom_sf"/>
</dbReference>
<dbReference type="SUPFAM" id="SSF52058">
    <property type="entry name" value="L domain-like"/>
    <property type="match status" value="1"/>
</dbReference>
<evidence type="ECO:0000256" key="1">
    <source>
        <dbReference type="ARBA" id="ARBA00022614"/>
    </source>
</evidence>
<dbReference type="Gene3D" id="3.80.10.10">
    <property type="entry name" value="Ribonuclease Inhibitor"/>
    <property type="match status" value="2"/>
</dbReference>
<keyword evidence="1" id="KW-0433">Leucine-rich repeat</keyword>
<dbReference type="OrthoDB" id="73067at2759"/>
<evidence type="ECO:0000313" key="4">
    <source>
        <dbReference type="Proteomes" id="UP000266841"/>
    </source>
</evidence>
<reference evidence="3 4" key="1">
    <citation type="journal article" date="2012" name="Genome Biol.">
        <title>Genome and low-iron response of an oceanic diatom adapted to chronic iron limitation.</title>
        <authorList>
            <person name="Lommer M."/>
            <person name="Specht M."/>
            <person name="Roy A.S."/>
            <person name="Kraemer L."/>
            <person name="Andreson R."/>
            <person name="Gutowska M.A."/>
            <person name="Wolf J."/>
            <person name="Bergner S.V."/>
            <person name="Schilhabel M.B."/>
            <person name="Klostermeier U.C."/>
            <person name="Beiko R.G."/>
            <person name="Rosenstiel P."/>
            <person name="Hippler M."/>
            <person name="Laroche J."/>
        </authorList>
    </citation>
    <scope>NUCLEOTIDE SEQUENCE [LARGE SCALE GENOMIC DNA]</scope>
    <source>
        <strain evidence="3 4">CCMP1005</strain>
    </source>
</reference>
<comment type="caution">
    <text evidence="3">The sequence shown here is derived from an EMBL/GenBank/DDBJ whole genome shotgun (WGS) entry which is preliminary data.</text>
</comment>
<dbReference type="EMBL" id="AGNL01003214">
    <property type="protein sequence ID" value="EJK74978.1"/>
    <property type="molecule type" value="Genomic_DNA"/>
</dbReference>